<accession>A0A7R9EQB4</accession>
<evidence type="ECO:0000313" key="4">
    <source>
        <dbReference type="EMBL" id="CAD7439061.1"/>
    </source>
</evidence>
<feature type="domain" description="LRRCT" evidence="3">
    <location>
        <begin position="4"/>
        <end position="55"/>
    </location>
</feature>
<organism evidence="4">
    <name type="scientific">Timema bartmani</name>
    <dbReference type="NCBI Taxonomy" id="61472"/>
    <lineage>
        <taxon>Eukaryota</taxon>
        <taxon>Metazoa</taxon>
        <taxon>Ecdysozoa</taxon>
        <taxon>Arthropoda</taxon>
        <taxon>Hexapoda</taxon>
        <taxon>Insecta</taxon>
        <taxon>Pterygota</taxon>
        <taxon>Neoptera</taxon>
        <taxon>Polyneoptera</taxon>
        <taxon>Phasmatodea</taxon>
        <taxon>Timematodea</taxon>
        <taxon>Timematoidea</taxon>
        <taxon>Timematidae</taxon>
        <taxon>Timema</taxon>
    </lineage>
</organism>
<proteinExistence type="predicted"/>
<dbReference type="EMBL" id="OD564584">
    <property type="protein sequence ID" value="CAD7439061.1"/>
    <property type="molecule type" value="Genomic_DNA"/>
</dbReference>
<reference evidence="4" key="1">
    <citation type="submission" date="2020-11" db="EMBL/GenBank/DDBJ databases">
        <authorList>
            <person name="Tran Van P."/>
        </authorList>
    </citation>
    <scope>NUCLEOTIDE SEQUENCE</scope>
</reference>
<sequence>MENNPWACDCRMLWFVEWSRKLNLTPSALHCGSNNPREHARHNNMLLTLRSLNCKPTDFGQLVQRVLLLPERQSIP</sequence>
<evidence type="ECO:0000256" key="2">
    <source>
        <dbReference type="ARBA" id="ARBA00022729"/>
    </source>
</evidence>
<dbReference type="SMART" id="SM00082">
    <property type="entry name" value="LRRCT"/>
    <property type="match status" value="1"/>
</dbReference>
<keyword evidence="1" id="KW-0433">Leucine-rich repeat</keyword>
<dbReference type="SUPFAM" id="SSF52058">
    <property type="entry name" value="L domain-like"/>
    <property type="match status" value="1"/>
</dbReference>
<evidence type="ECO:0000259" key="3">
    <source>
        <dbReference type="SMART" id="SM00082"/>
    </source>
</evidence>
<dbReference type="Gene3D" id="3.80.10.10">
    <property type="entry name" value="Ribonuclease Inhibitor"/>
    <property type="match status" value="1"/>
</dbReference>
<protein>
    <recommendedName>
        <fullName evidence="3">LRRCT domain-containing protein</fullName>
    </recommendedName>
</protein>
<dbReference type="AlphaFoldDB" id="A0A7R9EQB4"/>
<gene>
    <name evidence="4" type="ORF">TBIB3V08_LOCUS1640</name>
</gene>
<dbReference type="InterPro" id="IPR032675">
    <property type="entry name" value="LRR_dom_sf"/>
</dbReference>
<name>A0A7R9EQB4_9NEOP</name>
<keyword evidence="2" id="KW-0732">Signal</keyword>
<evidence type="ECO:0000256" key="1">
    <source>
        <dbReference type="ARBA" id="ARBA00022614"/>
    </source>
</evidence>
<dbReference type="InterPro" id="IPR000483">
    <property type="entry name" value="Cys-rich_flank_reg_C"/>
</dbReference>